<dbReference type="PANTHER" id="PTHR21503:SF48">
    <property type="entry name" value="F-BOX ASSOCIATED DOMAIN-CONTAINING PROTEIN-RELATED"/>
    <property type="match status" value="1"/>
</dbReference>
<dbReference type="AlphaFoldDB" id="A0A1I7TF86"/>
<dbReference type="WBParaSite" id="Csp11.Scaffold599.g5370.t1">
    <property type="protein sequence ID" value="Csp11.Scaffold599.g5370.t1"/>
    <property type="gene ID" value="Csp11.Scaffold599.g5370"/>
</dbReference>
<dbReference type="Proteomes" id="UP000095282">
    <property type="component" value="Unplaced"/>
</dbReference>
<name>A0A1I7TF86_9PELO</name>
<accession>A0A1I7TF86</accession>
<evidence type="ECO:0000313" key="3">
    <source>
        <dbReference type="WBParaSite" id="Csp11.Scaffold599.g5370.t1"/>
    </source>
</evidence>
<sequence length="295" mass="34594">MFLIADQKPLQLSFTNSLSSQNSIIFLKETTELLKWEEVSIGGKKIPFVSNSPDKYDIYCDDLRVDLVKLLDYIFDVFDVTPAHIWAIPPFLWVLELSKKKTEKLSFNFCEKDESSHESEDKFREVLKTDIMWIGLPSNFRYTGSFAKLEYFRFVHSTWLSLENLFSLGETVVRIDLVCCSNFTKYDINAFIKHWFNNNMKKFRFLRFKFENKVGAEIYNGLEEHLLTVDRMMYFQSGPVAIAFEAGLFPVLRRNDGKIAAICGLENDYSTICIWNNIDCCYQKKDINVPQDFYF</sequence>
<keyword evidence="2" id="KW-1185">Reference proteome</keyword>
<dbReference type="Pfam" id="PF07735">
    <property type="entry name" value="FBA_2"/>
    <property type="match status" value="1"/>
</dbReference>
<dbReference type="PANTHER" id="PTHR21503">
    <property type="entry name" value="F-BOX-CONTAINING HYPOTHETICAL PROTEIN C.ELEGANS"/>
    <property type="match status" value="1"/>
</dbReference>
<dbReference type="InterPro" id="IPR012885">
    <property type="entry name" value="F-box_Sdz-33"/>
</dbReference>
<organism evidence="2 3">
    <name type="scientific">Caenorhabditis tropicalis</name>
    <dbReference type="NCBI Taxonomy" id="1561998"/>
    <lineage>
        <taxon>Eukaryota</taxon>
        <taxon>Metazoa</taxon>
        <taxon>Ecdysozoa</taxon>
        <taxon>Nematoda</taxon>
        <taxon>Chromadorea</taxon>
        <taxon>Rhabditida</taxon>
        <taxon>Rhabditina</taxon>
        <taxon>Rhabditomorpha</taxon>
        <taxon>Rhabditoidea</taxon>
        <taxon>Rhabditidae</taxon>
        <taxon>Peloderinae</taxon>
        <taxon>Caenorhabditis</taxon>
    </lineage>
</organism>
<reference evidence="3" key="1">
    <citation type="submission" date="2016-11" db="UniProtKB">
        <authorList>
            <consortium name="WormBaseParasite"/>
        </authorList>
    </citation>
    <scope>IDENTIFICATION</scope>
</reference>
<dbReference type="eggNOG" id="ENOG502TKEP">
    <property type="taxonomic scope" value="Eukaryota"/>
</dbReference>
<evidence type="ECO:0000259" key="1">
    <source>
        <dbReference type="Pfam" id="PF07735"/>
    </source>
</evidence>
<protein>
    <submittedName>
        <fullName evidence="3">FBA_2 domain-containing protein</fullName>
    </submittedName>
</protein>
<feature type="domain" description="Sdz-33 F-box" evidence="1">
    <location>
        <begin position="149"/>
        <end position="207"/>
    </location>
</feature>
<proteinExistence type="predicted"/>
<evidence type="ECO:0000313" key="2">
    <source>
        <dbReference type="Proteomes" id="UP000095282"/>
    </source>
</evidence>